<dbReference type="AlphaFoldDB" id="A0A1H1PVU4"/>
<dbReference type="Gene3D" id="3.30.450.20">
    <property type="entry name" value="PAS domain"/>
    <property type="match status" value="1"/>
</dbReference>
<dbReference type="FunFam" id="3.30.70.270:FF:000001">
    <property type="entry name" value="Diguanylate cyclase domain protein"/>
    <property type="match status" value="1"/>
</dbReference>
<keyword evidence="3" id="KW-0472">Membrane</keyword>
<feature type="domain" description="EAL" evidence="5">
    <location>
        <begin position="608"/>
        <end position="858"/>
    </location>
</feature>
<dbReference type="Gene3D" id="3.30.70.270">
    <property type="match status" value="1"/>
</dbReference>
<dbReference type="Pfam" id="PF13188">
    <property type="entry name" value="PAS_8"/>
    <property type="match status" value="1"/>
</dbReference>
<dbReference type="InterPro" id="IPR029787">
    <property type="entry name" value="Nucleotide_cyclase"/>
</dbReference>
<dbReference type="Pfam" id="PF00990">
    <property type="entry name" value="GGDEF"/>
    <property type="match status" value="1"/>
</dbReference>
<dbReference type="InterPro" id="IPR001633">
    <property type="entry name" value="EAL_dom"/>
</dbReference>
<keyword evidence="8" id="KW-1185">Reference proteome</keyword>
<dbReference type="SMART" id="SM00267">
    <property type="entry name" value="GGDEF"/>
    <property type="match status" value="1"/>
</dbReference>
<dbReference type="PANTHER" id="PTHR44757">
    <property type="entry name" value="DIGUANYLATE CYCLASE DGCP"/>
    <property type="match status" value="1"/>
</dbReference>
<gene>
    <name evidence="7" type="ORF">SAMN05216421_1001</name>
</gene>
<dbReference type="SUPFAM" id="SSF55073">
    <property type="entry name" value="Nucleotide cyclase"/>
    <property type="match status" value="1"/>
</dbReference>
<dbReference type="InterPro" id="IPR035965">
    <property type="entry name" value="PAS-like_dom_sf"/>
</dbReference>
<dbReference type="NCBIfam" id="TIGR00254">
    <property type="entry name" value="GGDEF"/>
    <property type="match status" value="1"/>
</dbReference>
<dbReference type="SMART" id="SM00052">
    <property type="entry name" value="EAL"/>
    <property type="match status" value="1"/>
</dbReference>
<evidence type="ECO:0000313" key="8">
    <source>
        <dbReference type="Proteomes" id="UP000243207"/>
    </source>
</evidence>
<dbReference type="InterPro" id="IPR000160">
    <property type="entry name" value="GGDEF_dom"/>
</dbReference>
<comment type="subcellular location">
    <subcellularLocation>
        <location evidence="2">Cell inner membrane</location>
    </subcellularLocation>
</comment>
<dbReference type="Gene3D" id="3.20.20.450">
    <property type="entry name" value="EAL domain"/>
    <property type="match status" value="1"/>
</dbReference>
<feature type="domain" description="GGDEF" evidence="6">
    <location>
        <begin position="466"/>
        <end position="599"/>
    </location>
</feature>
<dbReference type="STRING" id="487184.SAMN05216421_1001"/>
<dbReference type="CDD" id="cd01948">
    <property type="entry name" value="EAL"/>
    <property type="match status" value="1"/>
</dbReference>
<dbReference type="NCBIfam" id="TIGR00229">
    <property type="entry name" value="sensory_box"/>
    <property type="match status" value="1"/>
</dbReference>
<keyword evidence="3" id="KW-1133">Transmembrane helix</keyword>
<dbReference type="SMART" id="SM00091">
    <property type="entry name" value="PAS"/>
    <property type="match status" value="1"/>
</dbReference>
<dbReference type="RefSeq" id="WP_093392119.1">
    <property type="nucleotide sequence ID" value="NZ_LT629736.1"/>
</dbReference>
<proteinExistence type="predicted"/>
<protein>
    <submittedName>
        <fullName evidence="7">PAS domain S-box-containing protein/diguanylate cyclase (GGDEF) domain-containing protein</fullName>
    </submittedName>
</protein>
<dbReference type="SUPFAM" id="SSF141868">
    <property type="entry name" value="EAL domain-like"/>
    <property type="match status" value="1"/>
</dbReference>
<dbReference type="InterPro" id="IPR007892">
    <property type="entry name" value="CHASE4"/>
</dbReference>
<evidence type="ECO:0000256" key="3">
    <source>
        <dbReference type="SAM" id="Phobius"/>
    </source>
</evidence>
<feature type="domain" description="PAS" evidence="4">
    <location>
        <begin position="311"/>
        <end position="362"/>
    </location>
</feature>
<evidence type="ECO:0000313" key="7">
    <source>
        <dbReference type="EMBL" id="SDS15305.1"/>
    </source>
</evidence>
<dbReference type="InterPro" id="IPR043128">
    <property type="entry name" value="Rev_trsase/Diguanyl_cyclase"/>
</dbReference>
<dbReference type="InterPro" id="IPR000014">
    <property type="entry name" value="PAS"/>
</dbReference>
<dbReference type="PROSITE" id="PS50883">
    <property type="entry name" value="EAL"/>
    <property type="match status" value="1"/>
</dbReference>
<organism evidence="7 8">
    <name type="scientific">Halopseudomonas xinjiangensis</name>
    <dbReference type="NCBI Taxonomy" id="487184"/>
    <lineage>
        <taxon>Bacteria</taxon>
        <taxon>Pseudomonadati</taxon>
        <taxon>Pseudomonadota</taxon>
        <taxon>Gammaproteobacteria</taxon>
        <taxon>Pseudomonadales</taxon>
        <taxon>Pseudomonadaceae</taxon>
        <taxon>Halopseudomonas</taxon>
    </lineage>
</organism>
<dbReference type="Proteomes" id="UP000243207">
    <property type="component" value="Chromosome I"/>
</dbReference>
<dbReference type="PROSITE" id="PS50112">
    <property type="entry name" value="PAS"/>
    <property type="match status" value="1"/>
</dbReference>
<evidence type="ECO:0000256" key="2">
    <source>
        <dbReference type="ARBA" id="ARBA00004533"/>
    </source>
</evidence>
<dbReference type="InterPro" id="IPR035919">
    <property type="entry name" value="EAL_sf"/>
</dbReference>
<dbReference type="Pfam" id="PF05228">
    <property type="entry name" value="CHASE4"/>
    <property type="match status" value="1"/>
</dbReference>
<dbReference type="Pfam" id="PF00563">
    <property type="entry name" value="EAL"/>
    <property type="match status" value="1"/>
</dbReference>
<dbReference type="PANTHER" id="PTHR44757:SF10">
    <property type="entry name" value="MEMBRANE PROTEIN"/>
    <property type="match status" value="1"/>
</dbReference>
<evidence type="ECO:0000259" key="4">
    <source>
        <dbReference type="PROSITE" id="PS50112"/>
    </source>
</evidence>
<evidence type="ECO:0000259" key="5">
    <source>
        <dbReference type="PROSITE" id="PS50883"/>
    </source>
</evidence>
<comment type="cofactor">
    <cofactor evidence="1">
        <name>Mg(2+)</name>
        <dbReference type="ChEBI" id="CHEBI:18420"/>
    </cofactor>
</comment>
<accession>A0A1H1PVU4</accession>
<feature type="transmembrane region" description="Helical" evidence="3">
    <location>
        <begin position="261"/>
        <end position="284"/>
    </location>
</feature>
<sequence length="864" mass="95355">MQQSERTVALTEAGPSFRHTRRSLLLVAGLMLSLFVVASAALVKIGLDQNQAAIEQSRQYATRAIDARLTALESLASDYAFWGDAYLNLHVTVDTEWAFTRRNMGPSIYEDFGHEGLLVVGPENDTTYAVINGELTDLSAERWLGRELDELVAQARDQYESEEPLSAILGVNGQPVLVSAAPITIGSDPTVEPVPGPASVVFFVSLMTPDKLSAAGEDLGVEGLRVADQKSTPEGARLNLDTRSSDAMALTWNPPRPGEQLFYVMLPLLLLTGALCAALTLAILRRAFSTARDVDASYASLAASQAALATSEARFRDVAEASSDWIWETDSELLITYLSDRFAKVTGHAQKDWVGRPITEFLRCPANLAAWLDGKIGRGPGGETWQCYYIDRAGRRRVCLVSLRYIEDSPFAGGYRGTARDITDEVEARAKIEHLSQHDALTGLPNRNRLQQFLDGKLKGTAAENEPLAMLSIDLDRFKPVNDTFGHQAGDQVLTEVARRLRSCLREGDLVARLGGDEFILIVSGLANQDDIARLCSRLIESVERVIDYRSQRIYISASIGVAIAPLDATDPAELLRYADIALYEAKGAGRKTWCFYASDMNERIIQRNQLERDLRQAIKEQTLHIVMQPRYHISSGRMIAAETLVRWYHPVRGQLGPDLFIPIAEETGLIHPLSAWIMRSACLEALTWENDVRVSVNLSPSEFRRGDLVAKVRDVLQETGLAPQRLELEITENVMLEDADRALEVMHQLKALGVRLAMDDFGTGYSSLSYLSNFPFDGLKIDRAFIAGLGESASSQAIVEAVIALGSALDLTITAEGVETAEQLEQLKRLGCFEAQGYYLDRPMHPEELRKAMKRAQPVGERS</sequence>
<dbReference type="InterPro" id="IPR052155">
    <property type="entry name" value="Biofilm_reg_signaling"/>
</dbReference>
<evidence type="ECO:0000256" key="1">
    <source>
        <dbReference type="ARBA" id="ARBA00001946"/>
    </source>
</evidence>
<dbReference type="PROSITE" id="PS50887">
    <property type="entry name" value="GGDEF"/>
    <property type="match status" value="1"/>
</dbReference>
<feature type="transmembrane region" description="Helical" evidence="3">
    <location>
        <begin position="24"/>
        <end position="47"/>
    </location>
</feature>
<keyword evidence="3" id="KW-0812">Transmembrane</keyword>
<dbReference type="OrthoDB" id="9804951at2"/>
<dbReference type="GO" id="GO:0003824">
    <property type="term" value="F:catalytic activity"/>
    <property type="evidence" value="ECO:0007669"/>
    <property type="project" value="UniProtKB-ARBA"/>
</dbReference>
<evidence type="ECO:0000259" key="6">
    <source>
        <dbReference type="PROSITE" id="PS50887"/>
    </source>
</evidence>
<dbReference type="GO" id="GO:0005886">
    <property type="term" value="C:plasma membrane"/>
    <property type="evidence" value="ECO:0007669"/>
    <property type="project" value="UniProtKB-SubCell"/>
</dbReference>
<dbReference type="CDD" id="cd00130">
    <property type="entry name" value="PAS"/>
    <property type="match status" value="1"/>
</dbReference>
<dbReference type="CDD" id="cd01949">
    <property type="entry name" value="GGDEF"/>
    <property type="match status" value="1"/>
</dbReference>
<reference evidence="8" key="1">
    <citation type="submission" date="2016-10" db="EMBL/GenBank/DDBJ databases">
        <authorList>
            <person name="Varghese N."/>
            <person name="Submissions S."/>
        </authorList>
    </citation>
    <scope>NUCLEOTIDE SEQUENCE [LARGE SCALE GENOMIC DNA]</scope>
    <source>
        <strain evidence="8">NRRL B-51270</strain>
    </source>
</reference>
<name>A0A1H1PVU4_9GAMM</name>
<dbReference type="SUPFAM" id="SSF55785">
    <property type="entry name" value="PYP-like sensor domain (PAS domain)"/>
    <property type="match status" value="1"/>
</dbReference>
<dbReference type="EMBL" id="LT629736">
    <property type="protein sequence ID" value="SDS15305.1"/>
    <property type="molecule type" value="Genomic_DNA"/>
</dbReference>